<evidence type="ECO:0000313" key="5">
    <source>
        <dbReference type="Proteomes" id="UP000427906"/>
    </source>
</evidence>
<dbReference type="OrthoDB" id="9795418at2"/>
<organism evidence="4 5">
    <name type="scientific">Desulfosarcina alkanivorans</name>
    <dbReference type="NCBI Taxonomy" id="571177"/>
    <lineage>
        <taxon>Bacteria</taxon>
        <taxon>Pseudomonadati</taxon>
        <taxon>Thermodesulfobacteriota</taxon>
        <taxon>Desulfobacteria</taxon>
        <taxon>Desulfobacterales</taxon>
        <taxon>Desulfosarcinaceae</taxon>
        <taxon>Desulfosarcina</taxon>
    </lineage>
</organism>
<gene>
    <name evidence="4" type="ORF">DSCA_42120</name>
</gene>
<keyword evidence="2" id="KW-0472">Membrane</keyword>
<feature type="transmembrane region" description="Helical" evidence="2">
    <location>
        <begin position="177"/>
        <end position="196"/>
    </location>
</feature>
<reference evidence="4 5" key="1">
    <citation type="submission" date="2019-11" db="EMBL/GenBank/DDBJ databases">
        <title>Comparative genomics of hydrocarbon-degrading Desulfosarcina strains.</title>
        <authorList>
            <person name="Watanabe M."/>
            <person name="Kojima H."/>
            <person name="Fukui M."/>
        </authorList>
    </citation>
    <scope>NUCLEOTIDE SEQUENCE [LARGE SCALE GENOMIC DNA]</scope>
    <source>
        <strain evidence="4 5">PL12</strain>
    </source>
</reference>
<keyword evidence="3" id="KW-0732">Signal</keyword>
<protein>
    <recommendedName>
        <fullName evidence="6">Nickel transport protein</fullName>
    </recommendedName>
</protein>
<sequence>MICRIKTLALVLVFSFLGVGAADAHKVTIFAWAEGDTVYTESKFSGGKRVKNGKVEVFDSAGSRLLEGRTGDNGEFSFRAPAITDLNIVLTAGMGHRNSWRLSAAELGGAAPGPARAAPAAQGAPVAERRPEALPAGNGLTAREVEAIVARQLEQKIQPLTRMLAAMQDRGPRLTDIFGGFGYIMGLVGLGAYLRYRKETPRP</sequence>
<feature type="compositionally biased region" description="Low complexity" evidence="1">
    <location>
        <begin position="111"/>
        <end position="126"/>
    </location>
</feature>
<evidence type="ECO:0000256" key="1">
    <source>
        <dbReference type="SAM" id="MobiDB-lite"/>
    </source>
</evidence>
<evidence type="ECO:0000256" key="2">
    <source>
        <dbReference type="SAM" id="Phobius"/>
    </source>
</evidence>
<accession>A0A5K7YKN6</accession>
<feature type="signal peptide" evidence="3">
    <location>
        <begin position="1"/>
        <end position="21"/>
    </location>
</feature>
<evidence type="ECO:0000313" key="4">
    <source>
        <dbReference type="EMBL" id="BBO70282.1"/>
    </source>
</evidence>
<name>A0A5K7YKN6_9BACT</name>
<keyword evidence="2" id="KW-0812">Transmembrane</keyword>
<evidence type="ECO:0000256" key="3">
    <source>
        <dbReference type="SAM" id="SignalP"/>
    </source>
</evidence>
<proteinExistence type="predicted"/>
<dbReference type="AlphaFoldDB" id="A0A5K7YKN6"/>
<dbReference type="KEGG" id="dalk:DSCA_42120"/>
<dbReference type="Proteomes" id="UP000427906">
    <property type="component" value="Chromosome"/>
</dbReference>
<dbReference type="RefSeq" id="WP_155318241.1">
    <property type="nucleotide sequence ID" value="NZ_AP021874.1"/>
</dbReference>
<keyword evidence="2" id="KW-1133">Transmembrane helix</keyword>
<feature type="region of interest" description="Disordered" evidence="1">
    <location>
        <begin position="111"/>
        <end position="137"/>
    </location>
</feature>
<dbReference type="EMBL" id="AP021874">
    <property type="protein sequence ID" value="BBO70282.1"/>
    <property type="molecule type" value="Genomic_DNA"/>
</dbReference>
<keyword evidence="5" id="KW-1185">Reference proteome</keyword>
<evidence type="ECO:0008006" key="6">
    <source>
        <dbReference type="Google" id="ProtNLM"/>
    </source>
</evidence>
<feature type="chain" id="PRO_5024269818" description="Nickel transport protein" evidence="3">
    <location>
        <begin position="22"/>
        <end position="203"/>
    </location>
</feature>